<dbReference type="Pfam" id="PF07730">
    <property type="entry name" value="HisKA_3"/>
    <property type="match status" value="1"/>
</dbReference>
<organism evidence="4 5">
    <name type="scientific">Arsenicibacter rosenii</name>
    <dbReference type="NCBI Taxonomy" id="1750698"/>
    <lineage>
        <taxon>Bacteria</taxon>
        <taxon>Pseudomonadati</taxon>
        <taxon>Bacteroidota</taxon>
        <taxon>Cytophagia</taxon>
        <taxon>Cytophagales</taxon>
        <taxon>Spirosomataceae</taxon>
        <taxon>Arsenicibacter</taxon>
    </lineage>
</organism>
<gene>
    <name evidence="4" type="ORF">BLX24_22880</name>
</gene>
<dbReference type="InterPro" id="IPR013783">
    <property type="entry name" value="Ig-like_fold"/>
</dbReference>
<keyword evidence="2" id="KW-0472">Membrane</keyword>
<keyword evidence="2" id="KW-1133">Transmembrane helix</keyword>
<dbReference type="Gene3D" id="3.30.565.10">
    <property type="entry name" value="Histidine kinase-like ATPase, C-terminal domain"/>
    <property type="match status" value="1"/>
</dbReference>
<dbReference type="SUPFAM" id="SSF63829">
    <property type="entry name" value="Calcium-dependent phosphotriesterase"/>
    <property type="match status" value="2"/>
</dbReference>
<feature type="transmembrane region" description="Helical" evidence="2">
    <location>
        <begin position="812"/>
        <end position="830"/>
    </location>
</feature>
<evidence type="ECO:0000313" key="5">
    <source>
        <dbReference type="Proteomes" id="UP000181790"/>
    </source>
</evidence>
<keyword evidence="1" id="KW-0597">Phosphoprotein</keyword>
<dbReference type="Proteomes" id="UP000181790">
    <property type="component" value="Unassembled WGS sequence"/>
</dbReference>
<dbReference type="InterPro" id="IPR011123">
    <property type="entry name" value="Y_Y_Y"/>
</dbReference>
<evidence type="ECO:0000256" key="2">
    <source>
        <dbReference type="SAM" id="Phobius"/>
    </source>
</evidence>
<dbReference type="Gene3D" id="1.20.5.1930">
    <property type="match status" value="1"/>
</dbReference>
<feature type="domain" description="Histidine kinase/HSP90-like ATPase" evidence="3">
    <location>
        <begin position="963"/>
        <end position="1055"/>
    </location>
</feature>
<dbReference type="GO" id="GO:0016020">
    <property type="term" value="C:membrane"/>
    <property type="evidence" value="ECO:0007669"/>
    <property type="project" value="InterPro"/>
</dbReference>
<dbReference type="SUPFAM" id="SSF55874">
    <property type="entry name" value="ATPase domain of HSP90 chaperone/DNA topoisomerase II/histidine kinase"/>
    <property type="match status" value="1"/>
</dbReference>
<dbReference type="PANTHER" id="PTHR43547:SF2">
    <property type="entry name" value="HYBRID SIGNAL TRANSDUCTION HISTIDINE KINASE C"/>
    <property type="match status" value="1"/>
</dbReference>
<comment type="caution">
    <text evidence="4">The sequence shown here is derived from an EMBL/GenBank/DDBJ whole genome shotgun (WGS) entry which is preliminary data.</text>
</comment>
<dbReference type="GO" id="GO:0000155">
    <property type="term" value="F:phosphorelay sensor kinase activity"/>
    <property type="evidence" value="ECO:0007669"/>
    <property type="project" value="InterPro"/>
</dbReference>
<dbReference type="AlphaFoldDB" id="A0A1S2VEH5"/>
<dbReference type="EMBL" id="MORL01000018">
    <property type="protein sequence ID" value="OIN56820.1"/>
    <property type="molecule type" value="Genomic_DNA"/>
</dbReference>
<dbReference type="PANTHER" id="PTHR43547">
    <property type="entry name" value="TWO-COMPONENT HISTIDINE KINASE"/>
    <property type="match status" value="1"/>
</dbReference>
<evidence type="ECO:0000256" key="1">
    <source>
        <dbReference type="ARBA" id="ARBA00022553"/>
    </source>
</evidence>
<evidence type="ECO:0000313" key="4">
    <source>
        <dbReference type="EMBL" id="OIN56820.1"/>
    </source>
</evidence>
<dbReference type="InterPro" id="IPR011712">
    <property type="entry name" value="Sig_transdc_His_kin_sub3_dim/P"/>
</dbReference>
<accession>A0A1S2VEH5</accession>
<dbReference type="InterPro" id="IPR003594">
    <property type="entry name" value="HATPase_dom"/>
</dbReference>
<reference evidence="4 5" key="1">
    <citation type="submission" date="2016-10" db="EMBL/GenBank/DDBJ databases">
        <title>Arsenicibacter rosenii gen. nov., sp. nov., an efficient arsenic-methylating bacterium isolated from an arsenic-contaminated paddy soil.</title>
        <authorList>
            <person name="Huang K."/>
        </authorList>
    </citation>
    <scope>NUCLEOTIDE SEQUENCE [LARGE SCALE GENOMIC DNA]</scope>
    <source>
        <strain evidence="4 5">SM-1</strain>
    </source>
</reference>
<dbReference type="Pfam" id="PF02518">
    <property type="entry name" value="HATPase_c"/>
    <property type="match status" value="1"/>
</dbReference>
<dbReference type="CDD" id="cd16917">
    <property type="entry name" value="HATPase_UhpB-NarQ-NarX-like"/>
    <property type="match status" value="1"/>
</dbReference>
<evidence type="ECO:0000259" key="3">
    <source>
        <dbReference type="SMART" id="SM00387"/>
    </source>
</evidence>
<dbReference type="Pfam" id="PF07495">
    <property type="entry name" value="Y_Y_Y"/>
    <property type="match status" value="1"/>
</dbReference>
<dbReference type="GO" id="GO:0046983">
    <property type="term" value="F:protein dimerization activity"/>
    <property type="evidence" value="ECO:0007669"/>
    <property type="project" value="InterPro"/>
</dbReference>
<dbReference type="Gene3D" id="2.60.40.10">
    <property type="entry name" value="Immunoglobulins"/>
    <property type="match status" value="1"/>
</dbReference>
<proteinExistence type="predicted"/>
<dbReference type="InterPro" id="IPR036890">
    <property type="entry name" value="HATPase_C_sf"/>
</dbReference>
<sequence length="1058" mass="118565">MLMPLFGQQVRGQLSSGPVAPPSVARSITARGYAARVFLDQLSVDDGLSQSEVRSMLKDSRGYMWLGTGNGLNRYDGYQITAFKNDPFNEYSLPNDEITALAEGPNHQIWVGTADGLGRLDPMTGRVTRLPELAGQKIAAITCDSNRSVWVATARELVQVVWLAPGPTQVRRFRVGSQWEDKNVLLRCLHYDARRQMLWIGTTAGLARLSLARVPAPAVHWIPLLNNEQNRQLPNPFVLSVVSDAAGRLWAATPQGLACLDGATGESIAVPELEKYLAGKLINAVLIDRTQTLWVAQGQEGVLRFDISQRGKAVFLEAIQQDMLSVKGLKSGHVVHLYEGPDPAEDIVWIGTYDAGVHLYSRTKNSFRLWNLISDPRQPSTAAAVFSICTDYNGDRWFGTYSGLLRIRTDGQQDRFLSNPNDPFSLSNDFIHCLLVDRNKTLWVGTAVGLQRFDRARNRFLPVFMPMVDKEMPLFQAVFSLLEDHKGRIWVGGSRSLRCIDPKTNRLLAAYSDQMDDGQAMQLRTVSAISEDKSGNLWVGTWAGLYHFNPVSGQFTQYTYAPRKPDGLLSNQVLGLLIDRRQQLWVCSSKGLSRLVSGKNGKTFKHYQRKDGLPNSMVYGIMEDKAGKLWMSTNYGLASFDPVNGQFQTYDAEDGLLTNEFNMGAFHKSPAGELFFGGIGNAVSFDPAHMVVNRQQSPVRLTSFRVFDRVLNVDSLMLDSDQVVLQPGDAFFTVGFTSLDFTQPQKNQFAYQLEGLQDEWVSSGNRRYVSFIDLAPGDYVLKIKGARPNGAWNEAGMLQLPIRILPPFWRTWWFYFLVFTAISFLFWTIYSLRLRQRIENALVIERIKLAENERVRRLAAQDLHDEFGNTITRISMLTELIRAQLNGQAKEIDPLLTKISDNSSRLYQGTKDFIWAINPEHDNLYEVFIRIKDFGDDIFDKTGIVFQAAEVSETLRQVPLPMGASRHLIFLFKEAMSNTLKHASATSVCLWVEAGKADVNMYWRDNGTGMTPTPGYMGNGLLNMQSRARRLGGQVSFHSQAGQGTTVSFTMSIPRNAG</sequence>
<dbReference type="InterPro" id="IPR015943">
    <property type="entry name" value="WD40/YVTN_repeat-like_dom_sf"/>
</dbReference>
<keyword evidence="5" id="KW-1185">Reference proteome</keyword>
<dbReference type="Pfam" id="PF07494">
    <property type="entry name" value="Reg_prop"/>
    <property type="match status" value="6"/>
</dbReference>
<name>A0A1S2VEH5_9BACT</name>
<keyword evidence="2" id="KW-0812">Transmembrane</keyword>
<dbReference type="SMART" id="SM00387">
    <property type="entry name" value="HATPase_c"/>
    <property type="match status" value="1"/>
</dbReference>
<protein>
    <recommendedName>
        <fullName evidence="3">Histidine kinase/HSP90-like ATPase domain-containing protein</fullName>
    </recommendedName>
</protein>
<dbReference type="Gene3D" id="2.130.10.10">
    <property type="entry name" value="YVTN repeat-like/Quinoprotein amine dehydrogenase"/>
    <property type="match status" value="2"/>
</dbReference>
<dbReference type="InterPro" id="IPR011110">
    <property type="entry name" value="Reg_prop"/>
</dbReference>